<keyword evidence="4" id="KW-1185">Reference proteome</keyword>
<keyword evidence="2" id="KW-0812">Transmembrane</keyword>
<dbReference type="OrthoDB" id="10039566at2759"/>
<dbReference type="InterPro" id="IPR046368">
    <property type="entry name" value="Tag1"/>
</dbReference>
<feature type="compositionally biased region" description="Polar residues" evidence="1">
    <location>
        <begin position="7"/>
        <end position="31"/>
    </location>
</feature>
<feature type="region of interest" description="Disordered" evidence="1">
    <location>
        <begin position="1"/>
        <end position="33"/>
    </location>
</feature>
<dbReference type="GO" id="GO:0000329">
    <property type="term" value="C:fungal-type vacuole membrane"/>
    <property type="evidence" value="ECO:0007669"/>
    <property type="project" value="InterPro"/>
</dbReference>
<sequence>MADDKYTSQAERFSNLSREGSDATPTGQKPSFGQKAKRHCAKWWWVHVLVWIAIILIVVLPIIYVGIPNIAQQQLNDSTLTVEAQAVTNPQPNSVELAINSTAHSKSSFHPTIEGFEGSLYLKDQPEKPFGILHIPETSVQSAVPINITQTLEITDMDAFIAYNKLIVTSETYSYGIKGKTVIHQQGLDGINVDYDKTVTQKGLNGFKGFELQDYNITIMPESDGTTLRGTAYIPNPSVSTLQLGNAVFNLTCEDQYIGQAFINDLVLRPGDNYYPTNAKTNQTLVVSILMNGKHGDFQLPINIIGDSITNSDGIKIDYLSEAMRASTISISLNASVAFNN</sequence>
<evidence type="ECO:0000256" key="2">
    <source>
        <dbReference type="SAM" id="Phobius"/>
    </source>
</evidence>
<dbReference type="PANTHER" id="PTHR35895:SF1">
    <property type="entry name" value="LIPID-BINDING SERUM GLYCOPROTEIN C-TERMINAL DOMAIN-CONTAINING PROTEIN"/>
    <property type="match status" value="1"/>
</dbReference>
<evidence type="ECO:0000313" key="3">
    <source>
        <dbReference type="EMBL" id="KAF2754267.1"/>
    </source>
</evidence>
<gene>
    <name evidence="3" type="ORF">EJ05DRAFT_541354</name>
</gene>
<dbReference type="RefSeq" id="XP_033596718.1">
    <property type="nucleotide sequence ID" value="XM_033749655.1"/>
</dbReference>
<dbReference type="PANTHER" id="PTHR35895">
    <property type="entry name" value="CHROMOSOME 16, WHOLE GENOME SHOTGUN SEQUENCE"/>
    <property type="match status" value="1"/>
</dbReference>
<name>A0A6A6VYA2_9PEZI</name>
<proteinExistence type="predicted"/>
<dbReference type="AlphaFoldDB" id="A0A6A6VYA2"/>
<dbReference type="Pfam" id="PF12505">
    <property type="entry name" value="DUF3712"/>
    <property type="match status" value="1"/>
</dbReference>
<keyword evidence="2" id="KW-0472">Membrane</keyword>
<evidence type="ECO:0000256" key="1">
    <source>
        <dbReference type="SAM" id="MobiDB-lite"/>
    </source>
</evidence>
<dbReference type="EMBL" id="ML996581">
    <property type="protein sequence ID" value="KAF2754267.1"/>
    <property type="molecule type" value="Genomic_DNA"/>
</dbReference>
<evidence type="ECO:0000313" key="4">
    <source>
        <dbReference type="Proteomes" id="UP000799437"/>
    </source>
</evidence>
<dbReference type="Proteomes" id="UP000799437">
    <property type="component" value="Unassembled WGS sequence"/>
</dbReference>
<keyword evidence="2" id="KW-1133">Transmembrane helix</keyword>
<feature type="transmembrane region" description="Helical" evidence="2">
    <location>
        <begin position="44"/>
        <end position="67"/>
    </location>
</feature>
<dbReference type="InterPro" id="IPR022185">
    <property type="entry name" value="DUF3712"/>
</dbReference>
<accession>A0A6A6VYA2</accession>
<organism evidence="3 4">
    <name type="scientific">Pseudovirgaria hyperparasitica</name>
    <dbReference type="NCBI Taxonomy" id="470096"/>
    <lineage>
        <taxon>Eukaryota</taxon>
        <taxon>Fungi</taxon>
        <taxon>Dikarya</taxon>
        <taxon>Ascomycota</taxon>
        <taxon>Pezizomycotina</taxon>
        <taxon>Dothideomycetes</taxon>
        <taxon>Dothideomycetes incertae sedis</taxon>
        <taxon>Acrospermales</taxon>
        <taxon>Acrospermaceae</taxon>
        <taxon>Pseudovirgaria</taxon>
    </lineage>
</organism>
<protein>
    <submittedName>
        <fullName evidence="3">Uncharacterized protein</fullName>
    </submittedName>
</protein>
<reference evidence="3" key="1">
    <citation type="journal article" date="2020" name="Stud. Mycol.">
        <title>101 Dothideomycetes genomes: a test case for predicting lifestyles and emergence of pathogens.</title>
        <authorList>
            <person name="Haridas S."/>
            <person name="Albert R."/>
            <person name="Binder M."/>
            <person name="Bloem J."/>
            <person name="Labutti K."/>
            <person name="Salamov A."/>
            <person name="Andreopoulos B."/>
            <person name="Baker S."/>
            <person name="Barry K."/>
            <person name="Bills G."/>
            <person name="Bluhm B."/>
            <person name="Cannon C."/>
            <person name="Castanera R."/>
            <person name="Culley D."/>
            <person name="Daum C."/>
            <person name="Ezra D."/>
            <person name="Gonzalez J."/>
            <person name="Henrissat B."/>
            <person name="Kuo A."/>
            <person name="Liang C."/>
            <person name="Lipzen A."/>
            <person name="Lutzoni F."/>
            <person name="Magnuson J."/>
            <person name="Mondo S."/>
            <person name="Nolan M."/>
            <person name="Ohm R."/>
            <person name="Pangilinan J."/>
            <person name="Park H.-J."/>
            <person name="Ramirez L."/>
            <person name="Alfaro M."/>
            <person name="Sun H."/>
            <person name="Tritt A."/>
            <person name="Yoshinaga Y."/>
            <person name="Zwiers L.-H."/>
            <person name="Turgeon B."/>
            <person name="Goodwin S."/>
            <person name="Spatafora J."/>
            <person name="Crous P."/>
            <person name="Grigoriev I."/>
        </authorList>
    </citation>
    <scope>NUCLEOTIDE SEQUENCE</scope>
    <source>
        <strain evidence="3">CBS 121739</strain>
    </source>
</reference>
<dbReference type="GeneID" id="54490709"/>